<dbReference type="InterPro" id="IPR045061">
    <property type="entry name" value="FtsZ/CetZ"/>
</dbReference>
<dbReference type="AlphaFoldDB" id="A0A8J2BK45"/>
<dbReference type="GO" id="GO:0032153">
    <property type="term" value="C:cell division site"/>
    <property type="evidence" value="ECO:0007669"/>
    <property type="project" value="TreeGrafter"/>
</dbReference>
<dbReference type="GO" id="GO:0005737">
    <property type="term" value="C:cytoplasm"/>
    <property type="evidence" value="ECO:0007669"/>
    <property type="project" value="TreeGrafter"/>
</dbReference>
<dbReference type="Proteomes" id="UP000663859">
    <property type="component" value="Unassembled WGS sequence"/>
</dbReference>
<dbReference type="InterPro" id="IPR003008">
    <property type="entry name" value="Tubulin_FtsZ_GTPase"/>
</dbReference>
<protein>
    <recommendedName>
        <fullName evidence="3">Tubulin/FtsZ GTPase domain-containing protein</fullName>
    </recommendedName>
</protein>
<gene>
    <name evidence="4" type="ORF">MPNT_180023</name>
</gene>
<dbReference type="PANTHER" id="PTHR30314">
    <property type="entry name" value="CELL DIVISION PROTEIN FTSZ-RELATED"/>
    <property type="match status" value="1"/>
</dbReference>
<comment type="caution">
    <text evidence="4">The sequence shown here is derived from an EMBL/GenBank/DDBJ whole genome shotgun (WGS) entry which is preliminary data.</text>
</comment>
<evidence type="ECO:0000256" key="2">
    <source>
        <dbReference type="ARBA" id="ARBA00023134"/>
    </source>
</evidence>
<organism evidence="4 5">
    <name type="scientific">Candidatus Methylacidithermus pantelleriae</name>
    <dbReference type="NCBI Taxonomy" id="2744239"/>
    <lineage>
        <taxon>Bacteria</taxon>
        <taxon>Pseudomonadati</taxon>
        <taxon>Verrucomicrobiota</taxon>
        <taxon>Methylacidiphilae</taxon>
        <taxon>Methylacidiphilales</taxon>
        <taxon>Methylacidiphilaceae</taxon>
        <taxon>Candidatus Methylacidithermus</taxon>
    </lineage>
</organism>
<dbReference type="RefSeq" id="WP_174583067.1">
    <property type="nucleotide sequence ID" value="NZ_CAJNOB010000010.1"/>
</dbReference>
<dbReference type="EMBL" id="CAJNOB010000010">
    <property type="protein sequence ID" value="CAF0695000.1"/>
    <property type="molecule type" value="Genomic_DNA"/>
</dbReference>
<dbReference type="SMART" id="SM00864">
    <property type="entry name" value="Tubulin"/>
    <property type="match status" value="1"/>
</dbReference>
<sequence>MQGQTNGRSDSEKGQRSVSLLGLGKMGVSVLDRAILAGMNPQQMTAVDTDRFVLEGSLAQRRILLGKERTRGLGSFGDRELTRKLIENSTEPLQALLPEGGDLLMVASLGGTTGSELARFFSAQAKDRGIRMTLVALTPFSFEPQARKEEAWRLAQELGGSVDCLCVLSQLAMESWDVFSDNFPSAMDRWDRMVAEVVFSFCHVLEERDFPSLTPWELCRFFARCGFGEEGNGVGGFAEAGIGPAMTERLVNEVMDRLPATEKFPWSSAPEYFACLTVAEDPPISFVRELERKLSNRVGPSARLRLSITLEPQRKDRAKLLVLFPLPTSSSLKAFGLASPSVPEATPEEPVPTLTPAAEMAVTLGQSSQQELPIVPAGGRFERIAATVYKGQNLDVPTFRRRNLTVRM</sequence>
<dbReference type="PANTHER" id="PTHR30314:SF3">
    <property type="entry name" value="MITOCHONDRIAL DIVISION PROTEIN FSZA"/>
    <property type="match status" value="1"/>
</dbReference>
<name>A0A8J2BK45_9BACT</name>
<keyword evidence="1" id="KW-0547">Nucleotide-binding</keyword>
<feature type="domain" description="Tubulin/FtsZ GTPase" evidence="3">
    <location>
        <begin position="17"/>
        <end position="209"/>
    </location>
</feature>
<reference evidence="4" key="1">
    <citation type="submission" date="2021-02" db="EMBL/GenBank/DDBJ databases">
        <authorList>
            <person name="Cremers G."/>
            <person name="Picone N."/>
        </authorList>
    </citation>
    <scope>NUCLEOTIDE SEQUENCE</scope>
    <source>
        <strain evidence="4">PQ17</strain>
    </source>
</reference>
<dbReference type="GO" id="GO:0005525">
    <property type="term" value="F:GTP binding"/>
    <property type="evidence" value="ECO:0007669"/>
    <property type="project" value="UniProtKB-KW"/>
</dbReference>
<dbReference type="Pfam" id="PF00091">
    <property type="entry name" value="Tubulin"/>
    <property type="match status" value="1"/>
</dbReference>
<proteinExistence type="predicted"/>
<dbReference type="GO" id="GO:0003924">
    <property type="term" value="F:GTPase activity"/>
    <property type="evidence" value="ECO:0007669"/>
    <property type="project" value="InterPro"/>
</dbReference>
<keyword evidence="5" id="KW-1185">Reference proteome</keyword>
<dbReference type="GO" id="GO:0051301">
    <property type="term" value="P:cell division"/>
    <property type="evidence" value="ECO:0007669"/>
    <property type="project" value="TreeGrafter"/>
</dbReference>
<evidence type="ECO:0000259" key="3">
    <source>
        <dbReference type="SMART" id="SM00864"/>
    </source>
</evidence>
<evidence type="ECO:0000256" key="1">
    <source>
        <dbReference type="ARBA" id="ARBA00022741"/>
    </source>
</evidence>
<evidence type="ECO:0000313" key="4">
    <source>
        <dbReference type="EMBL" id="CAF0695000.1"/>
    </source>
</evidence>
<dbReference type="InterPro" id="IPR036525">
    <property type="entry name" value="Tubulin/FtsZ_GTPase_sf"/>
</dbReference>
<accession>A0A8J2BK45</accession>
<dbReference type="Gene3D" id="3.40.50.1440">
    <property type="entry name" value="Tubulin/FtsZ, GTPase domain"/>
    <property type="match status" value="1"/>
</dbReference>
<evidence type="ECO:0000313" key="5">
    <source>
        <dbReference type="Proteomes" id="UP000663859"/>
    </source>
</evidence>
<dbReference type="SUPFAM" id="SSF52490">
    <property type="entry name" value="Tubulin nucleotide-binding domain-like"/>
    <property type="match status" value="1"/>
</dbReference>
<keyword evidence="2" id="KW-0342">GTP-binding</keyword>